<dbReference type="AlphaFoldDB" id="A0A919YGN2"/>
<dbReference type="InterPro" id="IPR051052">
    <property type="entry name" value="Diverse_substrate_MTase"/>
</dbReference>
<evidence type="ECO:0000313" key="6">
    <source>
        <dbReference type="Proteomes" id="UP000682811"/>
    </source>
</evidence>
<dbReference type="PANTHER" id="PTHR44942:SF4">
    <property type="entry name" value="METHYLTRANSFERASE TYPE 11 DOMAIN-CONTAINING PROTEIN"/>
    <property type="match status" value="1"/>
</dbReference>
<accession>A0A919YGN2</accession>
<dbReference type="Pfam" id="PF08241">
    <property type="entry name" value="Methyltransf_11"/>
    <property type="match status" value="1"/>
</dbReference>
<keyword evidence="6" id="KW-1185">Reference proteome</keyword>
<evidence type="ECO:0000313" key="5">
    <source>
        <dbReference type="EMBL" id="GIO50837.1"/>
    </source>
</evidence>
<dbReference type="EMBL" id="BORT01000039">
    <property type="protein sequence ID" value="GIO50837.1"/>
    <property type="molecule type" value="Genomic_DNA"/>
</dbReference>
<organism evidence="5 6">
    <name type="scientific">Paenibacillus azoreducens</name>
    <dbReference type="NCBI Taxonomy" id="116718"/>
    <lineage>
        <taxon>Bacteria</taxon>
        <taxon>Bacillati</taxon>
        <taxon>Bacillota</taxon>
        <taxon>Bacilli</taxon>
        <taxon>Bacillales</taxon>
        <taxon>Paenibacillaceae</taxon>
        <taxon>Paenibacillus</taxon>
    </lineage>
</organism>
<gene>
    <name evidence="5" type="ORF">J34TS1_56020</name>
</gene>
<reference evidence="5 6" key="1">
    <citation type="submission" date="2021-03" db="EMBL/GenBank/DDBJ databases">
        <title>Antimicrobial resistance genes in bacteria isolated from Japanese honey, and their potential for conferring macrolide and lincosamide resistance in the American foulbrood pathogen Paenibacillus larvae.</title>
        <authorList>
            <person name="Okamoto M."/>
            <person name="Kumagai M."/>
            <person name="Kanamori H."/>
            <person name="Takamatsu D."/>
        </authorList>
    </citation>
    <scope>NUCLEOTIDE SEQUENCE [LARGE SCALE GENOMIC DNA]</scope>
    <source>
        <strain evidence="5 6">J34TS1</strain>
    </source>
</reference>
<evidence type="ECO:0000256" key="2">
    <source>
        <dbReference type="ARBA" id="ARBA00022603"/>
    </source>
</evidence>
<comment type="caution">
    <text evidence="5">The sequence shown here is derived from an EMBL/GenBank/DDBJ whole genome shotgun (WGS) entry which is preliminary data.</text>
</comment>
<protein>
    <recommendedName>
        <fullName evidence="4">Methyltransferase type 11 domain-containing protein</fullName>
    </recommendedName>
</protein>
<dbReference type="Proteomes" id="UP000682811">
    <property type="component" value="Unassembled WGS sequence"/>
</dbReference>
<name>A0A919YGN2_9BACL</name>
<dbReference type="PANTHER" id="PTHR44942">
    <property type="entry name" value="METHYLTRANSF_11 DOMAIN-CONTAINING PROTEIN"/>
    <property type="match status" value="1"/>
</dbReference>
<dbReference type="GO" id="GO:0008757">
    <property type="term" value="F:S-adenosylmethionine-dependent methyltransferase activity"/>
    <property type="evidence" value="ECO:0007669"/>
    <property type="project" value="InterPro"/>
</dbReference>
<dbReference type="RefSeq" id="WP_212980939.1">
    <property type="nucleotide sequence ID" value="NZ_AP025343.1"/>
</dbReference>
<evidence type="ECO:0000256" key="1">
    <source>
        <dbReference type="ARBA" id="ARBA00008361"/>
    </source>
</evidence>
<dbReference type="SUPFAM" id="SSF53335">
    <property type="entry name" value="S-adenosyl-L-methionine-dependent methyltransferases"/>
    <property type="match status" value="1"/>
</dbReference>
<evidence type="ECO:0000259" key="4">
    <source>
        <dbReference type="Pfam" id="PF08241"/>
    </source>
</evidence>
<feature type="domain" description="Methyltransferase type 11" evidence="4">
    <location>
        <begin position="50"/>
        <end position="148"/>
    </location>
</feature>
<dbReference type="InterPro" id="IPR013216">
    <property type="entry name" value="Methyltransf_11"/>
</dbReference>
<keyword evidence="2" id="KW-0489">Methyltransferase</keyword>
<dbReference type="CDD" id="cd02440">
    <property type="entry name" value="AdoMet_MTases"/>
    <property type="match status" value="1"/>
</dbReference>
<sequence>MSYIPEGNRQSNVDRFSGFEDTYDRHRPGAPNEVIRILNGYLGYKPALVLDIGCGTGLSTFIWNKHAGQVIGIEPNDDMRSKAESKLYSLMNEQRDVKIRFMSGYSNRLEFPDESADLITCSQSFHWMEPVSTLAEASRVLKPGGVFAAYDCDWPPTASWQAEQAYVELLDHADELLSAKQNKQDQALKHDKEKHLANIRSSGAFRYAREIVFHNRELCDSERYIGLALSQGGIQTVMKLGFSELDEEIERFKALVAEHFQDRTLEVLFSYRMRIGVK</sequence>
<dbReference type="Gene3D" id="3.40.50.150">
    <property type="entry name" value="Vaccinia Virus protein VP39"/>
    <property type="match status" value="1"/>
</dbReference>
<dbReference type="GO" id="GO:0032259">
    <property type="term" value="P:methylation"/>
    <property type="evidence" value="ECO:0007669"/>
    <property type="project" value="UniProtKB-KW"/>
</dbReference>
<evidence type="ECO:0000256" key="3">
    <source>
        <dbReference type="ARBA" id="ARBA00022679"/>
    </source>
</evidence>
<keyword evidence="3" id="KW-0808">Transferase</keyword>
<dbReference type="InterPro" id="IPR029063">
    <property type="entry name" value="SAM-dependent_MTases_sf"/>
</dbReference>
<proteinExistence type="inferred from homology"/>
<comment type="similarity">
    <text evidence="1">Belongs to the methyltransferase superfamily.</text>
</comment>